<evidence type="ECO:0000313" key="1">
    <source>
        <dbReference type="EMBL" id="MBU9736601.1"/>
    </source>
</evidence>
<sequence length="328" mass="37867">MSFAQKLRAVRTVLIAKTRNKQYYYRLYPSYRYAIKHPAAGNKNTDHVNYLAARPNPDSGIGHQMANWIAGYYFAQVLGLNFAHMPFSSPKWENFLGFGEGEITLEDLVKRKHFKKVRIPHFNEANEAEMTAIREIVDAYADQRVVFLCEQDQFYKAQFGVMEDLQRKFYSASARRNDHLIYRPDEFHIAVHVRRGDIVIGQTNQDPGLTKRWQDNSYFLRVLEQALSLPQLPEDKPAAVYLFSQGEEKDFPEFSAIPNLHYCLDMGPVDSFLHMVNADLLITSKSSFSYKPALLNKGLKICPQNFWHGYPEDPSWILADDTGTLLSR</sequence>
<name>A0A949JYQ5_9FIRM</name>
<comment type="caution">
    <text evidence="1">The sequence shown here is derived from an EMBL/GenBank/DDBJ whole genome shotgun (WGS) entry which is preliminary data.</text>
</comment>
<proteinExistence type="predicted"/>
<protein>
    <submittedName>
        <fullName evidence="1">Uncharacterized protein</fullName>
    </submittedName>
</protein>
<accession>A0A949JYQ5</accession>
<reference evidence="1" key="1">
    <citation type="submission" date="2021-06" db="EMBL/GenBank/DDBJ databases">
        <title>Description of novel taxa of the family Lachnospiraceae.</title>
        <authorList>
            <person name="Chaplin A.V."/>
            <person name="Sokolova S.R."/>
            <person name="Pikina A.P."/>
            <person name="Korzhanova M."/>
            <person name="Belova V."/>
            <person name="Korostin D."/>
            <person name="Efimov B.A."/>
        </authorList>
    </citation>
    <scope>NUCLEOTIDE SEQUENCE</scope>
    <source>
        <strain evidence="1">ASD5720</strain>
    </source>
</reference>
<dbReference type="EMBL" id="JAHQCW010000011">
    <property type="protein sequence ID" value="MBU9736601.1"/>
    <property type="molecule type" value="Genomic_DNA"/>
</dbReference>
<dbReference type="RefSeq" id="WP_238721386.1">
    <property type="nucleotide sequence ID" value="NZ_JAHQCW010000011.1"/>
</dbReference>
<dbReference type="Proteomes" id="UP000712157">
    <property type="component" value="Unassembled WGS sequence"/>
</dbReference>
<keyword evidence="2" id="KW-1185">Reference proteome</keyword>
<evidence type="ECO:0000313" key="2">
    <source>
        <dbReference type="Proteomes" id="UP000712157"/>
    </source>
</evidence>
<organism evidence="1 2">
    <name type="scientific">Diplocloster agilis</name>
    <dbReference type="NCBI Taxonomy" id="2850323"/>
    <lineage>
        <taxon>Bacteria</taxon>
        <taxon>Bacillati</taxon>
        <taxon>Bacillota</taxon>
        <taxon>Clostridia</taxon>
        <taxon>Lachnospirales</taxon>
        <taxon>Lachnospiraceae</taxon>
        <taxon>Diplocloster</taxon>
    </lineage>
</organism>
<gene>
    <name evidence="1" type="ORF">KTH89_08625</name>
</gene>
<dbReference type="AlphaFoldDB" id="A0A949JYQ5"/>